<sequence>MPLALLHQTQTPSTISRLRHHHVSLVYPDL</sequence>
<dbReference type="AlphaFoldDB" id="A0A0D2XG46"/>
<organism evidence="1 2">
    <name type="scientific">Fusarium oxysporum (strain Fo5176)</name>
    <name type="common">Fusarium vascular wilt</name>
    <dbReference type="NCBI Taxonomy" id="660025"/>
    <lineage>
        <taxon>Eukaryota</taxon>
        <taxon>Fungi</taxon>
        <taxon>Dikarya</taxon>
        <taxon>Ascomycota</taxon>
        <taxon>Pezizomycotina</taxon>
        <taxon>Sordariomycetes</taxon>
        <taxon>Hypocreomycetidae</taxon>
        <taxon>Hypocreales</taxon>
        <taxon>Nectriaceae</taxon>
        <taxon>Fusarium</taxon>
        <taxon>Fusarium oxysporum species complex</taxon>
    </lineage>
</organism>
<name>A0A0D2XG46_FUSOF</name>
<evidence type="ECO:0000313" key="2">
    <source>
        <dbReference type="Proteomes" id="UP000002489"/>
    </source>
</evidence>
<accession>A0A0D2XG46</accession>
<reference evidence="2" key="1">
    <citation type="journal article" date="2012" name="Mol. Plant Microbe Interact.">
        <title>A highly conserved effector in Fusarium oxysporum is required for full virulence on Arabidopsis.</title>
        <authorList>
            <person name="Thatcher L.F."/>
            <person name="Gardiner D.M."/>
            <person name="Kazan K."/>
            <person name="Manners J."/>
        </authorList>
    </citation>
    <scope>NUCLEOTIDE SEQUENCE [LARGE SCALE GENOMIC DNA]</scope>
    <source>
        <strain evidence="2">Fo5176</strain>
    </source>
</reference>
<dbReference type="Proteomes" id="UP000002489">
    <property type="component" value="Unassembled WGS sequence"/>
</dbReference>
<protein>
    <submittedName>
        <fullName evidence="1">Uncharacterized protein</fullName>
    </submittedName>
</protein>
<evidence type="ECO:0000313" key="1">
    <source>
        <dbReference type="EnsemblFungi" id="FOXG_02887P0"/>
    </source>
</evidence>
<reference evidence="1" key="2">
    <citation type="submission" date="2025-08" db="UniProtKB">
        <authorList>
            <consortium name="EnsemblFungi"/>
        </authorList>
    </citation>
    <scope>IDENTIFICATION</scope>
    <source>
        <strain evidence="1">4287 / CBS 123668 / FGSC 9935 / NRRL 34936</strain>
    </source>
</reference>
<proteinExistence type="predicted"/>
<dbReference type="EnsemblFungi" id="FOXG_02887T0">
    <property type="protein sequence ID" value="FOXG_02887P0"/>
    <property type="gene ID" value="FOXG_02887"/>
</dbReference>